<name>A0A8J5RKJ3_ZIZPA</name>
<evidence type="ECO:0000313" key="2">
    <source>
        <dbReference type="Proteomes" id="UP000729402"/>
    </source>
</evidence>
<protein>
    <submittedName>
        <fullName evidence="1">Uncharacterized protein</fullName>
    </submittedName>
</protein>
<accession>A0A8J5RKJ3</accession>
<organism evidence="1 2">
    <name type="scientific">Zizania palustris</name>
    <name type="common">Northern wild rice</name>
    <dbReference type="NCBI Taxonomy" id="103762"/>
    <lineage>
        <taxon>Eukaryota</taxon>
        <taxon>Viridiplantae</taxon>
        <taxon>Streptophyta</taxon>
        <taxon>Embryophyta</taxon>
        <taxon>Tracheophyta</taxon>
        <taxon>Spermatophyta</taxon>
        <taxon>Magnoliopsida</taxon>
        <taxon>Liliopsida</taxon>
        <taxon>Poales</taxon>
        <taxon>Poaceae</taxon>
        <taxon>BOP clade</taxon>
        <taxon>Oryzoideae</taxon>
        <taxon>Oryzeae</taxon>
        <taxon>Zizaniinae</taxon>
        <taxon>Zizania</taxon>
    </lineage>
</organism>
<reference evidence="1" key="1">
    <citation type="journal article" date="2021" name="bioRxiv">
        <title>Whole Genome Assembly and Annotation of Northern Wild Rice, Zizania palustris L., Supports a Whole Genome Duplication in the Zizania Genus.</title>
        <authorList>
            <person name="Haas M."/>
            <person name="Kono T."/>
            <person name="Macchietto M."/>
            <person name="Millas R."/>
            <person name="McGilp L."/>
            <person name="Shao M."/>
            <person name="Duquette J."/>
            <person name="Hirsch C.N."/>
            <person name="Kimball J."/>
        </authorList>
    </citation>
    <scope>NUCLEOTIDE SEQUENCE</scope>
    <source>
        <tissue evidence="1">Fresh leaf tissue</tissue>
    </source>
</reference>
<gene>
    <name evidence="1" type="ORF">GUJ93_ZPchr0009g1142</name>
</gene>
<reference evidence="1" key="2">
    <citation type="submission" date="2021-02" db="EMBL/GenBank/DDBJ databases">
        <authorList>
            <person name="Kimball J.A."/>
            <person name="Haas M.W."/>
            <person name="Macchietto M."/>
            <person name="Kono T."/>
            <person name="Duquette J."/>
            <person name="Shao M."/>
        </authorList>
    </citation>
    <scope>NUCLEOTIDE SEQUENCE</scope>
    <source>
        <tissue evidence="1">Fresh leaf tissue</tissue>
    </source>
</reference>
<dbReference type="AlphaFoldDB" id="A0A8J5RKJ3"/>
<sequence>MPEDQGCQSKSRVYSGVRMGVEQDDDLKFDRDEVSFESAKGKPVQVTRRLEGSRAGETCWRFGCGILLIARDLLQRYVALLDALQPTTSTACNEEQAPAIEICVRFVFVFRNRVLKTDSG</sequence>
<proteinExistence type="predicted"/>
<comment type="caution">
    <text evidence="1">The sequence shown here is derived from an EMBL/GenBank/DDBJ whole genome shotgun (WGS) entry which is preliminary data.</text>
</comment>
<dbReference type="EMBL" id="JAAALK010000289">
    <property type="protein sequence ID" value="KAG8048562.1"/>
    <property type="molecule type" value="Genomic_DNA"/>
</dbReference>
<keyword evidence="2" id="KW-1185">Reference proteome</keyword>
<dbReference type="Proteomes" id="UP000729402">
    <property type="component" value="Unassembled WGS sequence"/>
</dbReference>
<evidence type="ECO:0000313" key="1">
    <source>
        <dbReference type="EMBL" id="KAG8048562.1"/>
    </source>
</evidence>